<name>A0AAD3DCC7_9STRA</name>
<dbReference type="Proteomes" id="UP001054902">
    <property type="component" value="Unassembled WGS sequence"/>
</dbReference>
<feature type="region of interest" description="Disordered" evidence="1">
    <location>
        <begin position="97"/>
        <end position="125"/>
    </location>
</feature>
<evidence type="ECO:0000313" key="2">
    <source>
        <dbReference type="EMBL" id="GFH61917.1"/>
    </source>
</evidence>
<proteinExistence type="predicted"/>
<sequence>MTTTIHGSSTSLKYHVSSSTMKHDLFLPRPLVHLTVREIISSIIIFQTTKAKDNSRTIMSMKEVNLEIDDITEQMKIYSINDEAYFSEDLQRESLVVDKEDKRSNPESNDHDYTSKGNLEDDIEDSTPVPTEIIISAEVEDDVQLENDDVPKPLITIMPGYVTTVTVCRQHKAYFCQFAKVLVRYLQLIYPSLYLRAKHIIRECDKLKREGRSGYEILAFSIQFNLRRLVGKQIWSKAAEYHIKWLMNHYKTHGTYPSENEGKVVARRIVRIASQPLVHPSKLRGYRDRTKIESIEQTRDQDNLSNDESCNDEVDSHLGSIAKDYVMIARDLK</sequence>
<dbReference type="EMBL" id="BLLK01000075">
    <property type="protein sequence ID" value="GFH61917.1"/>
    <property type="molecule type" value="Genomic_DNA"/>
</dbReference>
<evidence type="ECO:0000313" key="3">
    <source>
        <dbReference type="Proteomes" id="UP001054902"/>
    </source>
</evidence>
<dbReference type="AlphaFoldDB" id="A0AAD3DCC7"/>
<feature type="compositionally biased region" description="Basic and acidic residues" evidence="1">
    <location>
        <begin position="97"/>
        <end position="114"/>
    </location>
</feature>
<gene>
    <name evidence="2" type="ORF">CTEN210_18393</name>
</gene>
<evidence type="ECO:0000256" key="1">
    <source>
        <dbReference type="SAM" id="MobiDB-lite"/>
    </source>
</evidence>
<protein>
    <submittedName>
        <fullName evidence="2">Uncharacterized protein</fullName>
    </submittedName>
</protein>
<accession>A0AAD3DCC7</accession>
<reference evidence="2 3" key="1">
    <citation type="journal article" date="2021" name="Sci. Rep.">
        <title>The genome of the diatom Chaetoceros tenuissimus carries an ancient integrated fragment of an extant virus.</title>
        <authorList>
            <person name="Hongo Y."/>
            <person name="Kimura K."/>
            <person name="Takaki Y."/>
            <person name="Yoshida Y."/>
            <person name="Baba S."/>
            <person name="Kobayashi G."/>
            <person name="Nagasaki K."/>
            <person name="Hano T."/>
            <person name="Tomaru Y."/>
        </authorList>
    </citation>
    <scope>NUCLEOTIDE SEQUENCE [LARGE SCALE GENOMIC DNA]</scope>
    <source>
        <strain evidence="2 3">NIES-3715</strain>
    </source>
</reference>
<organism evidence="2 3">
    <name type="scientific">Chaetoceros tenuissimus</name>
    <dbReference type="NCBI Taxonomy" id="426638"/>
    <lineage>
        <taxon>Eukaryota</taxon>
        <taxon>Sar</taxon>
        <taxon>Stramenopiles</taxon>
        <taxon>Ochrophyta</taxon>
        <taxon>Bacillariophyta</taxon>
        <taxon>Coscinodiscophyceae</taxon>
        <taxon>Chaetocerotophycidae</taxon>
        <taxon>Chaetocerotales</taxon>
        <taxon>Chaetocerotaceae</taxon>
        <taxon>Chaetoceros</taxon>
    </lineage>
</organism>
<keyword evidence="3" id="KW-1185">Reference proteome</keyword>
<comment type="caution">
    <text evidence="2">The sequence shown here is derived from an EMBL/GenBank/DDBJ whole genome shotgun (WGS) entry which is preliminary data.</text>
</comment>